<evidence type="ECO:0000256" key="1">
    <source>
        <dbReference type="SAM" id="MobiDB-lite"/>
    </source>
</evidence>
<feature type="chain" id="PRO_5035464507" evidence="2">
    <location>
        <begin position="19"/>
        <end position="1320"/>
    </location>
</feature>
<gene>
    <name evidence="3" type="ORF">BINO364_LOCUS1014</name>
</gene>
<dbReference type="Proteomes" id="UP000838878">
    <property type="component" value="Chromosome 1"/>
</dbReference>
<accession>A0A8J9U5Y5</accession>
<dbReference type="OrthoDB" id="2160638at2759"/>
<feature type="compositionally biased region" description="Polar residues" evidence="1">
    <location>
        <begin position="748"/>
        <end position="762"/>
    </location>
</feature>
<dbReference type="EMBL" id="OV170221">
    <property type="protein sequence ID" value="CAH0713914.1"/>
    <property type="molecule type" value="Genomic_DNA"/>
</dbReference>
<feature type="compositionally biased region" description="Basic and acidic residues" evidence="1">
    <location>
        <begin position="734"/>
        <end position="747"/>
    </location>
</feature>
<protein>
    <submittedName>
        <fullName evidence="3">Uncharacterized protein</fullName>
    </submittedName>
</protein>
<feature type="compositionally biased region" description="Basic and acidic residues" evidence="1">
    <location>
        <begin position="680"/>
        <end position="689"/>
    </location>
</feature>
<organism evidence="3 4">
    <name type="scientific">Brenthis ino</name>
    <name type="common">lesser marbled fritillary</name>
    <dbReference type="NCBI Taxonomy" id="405034"/>
    <lineage>
        <taxon>Eukaryota</taxon>
        <taxon>Metazoa</taxon>
        <taxon>Ecdysozoa</taxon>
        <taxon>Arthropoda</taxon>
        <taxon>Hexapoda</taxon>
        <taxon>Insecta</taxon>
        <taxon>Pterygota</taxon>
        <taxon>Neoptera</taxon>
        <taxon>Endopterygota</taxon>
        <taxon>Lepidoptera</taxon>
        <taxon>Glossata</taxon>
        <taxon>Ditrysia</taxon>
        <taxon>Papilionoidea</taxon>
        <taxon>Nymphalidae</taxon>
        <taxon>Heliconiinae</taxon>
        <taxon>Argynnini</taxon>
        <taxon>Brenthis</taxon>
    </lineage>
</organism>
<feature type="compositionally biased region" description="Polar residues" evidence="1">
    <location>
        <begin position="694"/>
        <end position="712"/>
    </location>
</feature>
<feature type="region of interest" description="Disordered" evidence="1">
    <location>
        <begin position="1171"/>
        <end position="1190"/>
    </location>
</feature>
<reference evidence="3" key="1">
    <citation type="submission" date="2021-12" db="EMBL/GenBank/DDBJ databases">
        <authorList>
            <person name="Martin H S."/>
        </authorList>
    </citation>
    <scope>NUCLEOTIDE SEQUENCE</scope>
</reference>
<name>A0A8J9U5Y5_9NEOP</name>
<feature type="non-terminal residue" evidence="3">
    <location>
        <position position="1320"/>
    </location>
</feature>
<evidence type="ECO:0000256" key="2">
    <source>
        <dbReference type="SAM" id="SignalP"/>
    </source>
</evidence>
<sequence length="1320" mass="147923">MWKYLVLLVLVQRRTIFSQPVIDENMREARQLNFGDCCPCPGSERSIIRDEDVLDSQMQVLSSRDDCPCMTADSDAASSVFRPAMRAVEPFKRPREINGEPKPLLKPEVGLASSVLETLREVTDQEYQEALARDAARSAIDASQVNSFEQETGNYAPKKIVNIILKPKQTNDTMPEASHVQETRCVHLPLGQSSDDDSVGHSVPLFRNSLLSSPKVKNNALLHKKLFDMNNSASNIQENVRMPLKSNILDDLKLKSDLIKLKLFPEIGNNLKGDIKTESENARISNLRLPSLIDHFKKSKDKDYPPLRSIDNIGKEKEKDAMYSPSNSEQYVLNNNARSYKNPQTFLHSKKPYKEMDTSNSVKSKPSLHFNTNEENLKGVTDNTVLSEISDCELNLNEGDDENSNIINTIDTLTSDIASSPSEIIETKSSMSTEVSENRMNYGCDTDDNENELVNQNKIDDNKQQLTSDIEETIPTNLNECLSEENTEMDQSNNFAGGDKTYKGEESLCNFEDPDVEASVNNPKIISLQEEDNKYDHSNVGNEPRNVNTQSLDNQQTNDITTLITTTEKILVDSTPKSNTLPNIKDNILKTIENFKKTNERIQEKIKSNVQDALQLLVVKNNPVVETDSSPNNGLSEEESNKVGNNINLQDLQEMSNRILNLSSLKEEEEAKASSQSRENLTKDTKYHNGEQAGDNSQETSKLNTISLSAESPSEIFKSATTSPKTSLENSNELMERSSLEELKETSRNPLLSSCDNMSLKSSDPVKTEADLSDDQNNEMFSQASSPIVSSIQHVIQPNTNSNVKAFFENFQTSVSEIFNSDTKPNIFSAINDNANDDSITNAIFTKNQQLLSDEPLARLNSDKSRKVKNPSSNINLYKAKVAVPKSLNIKALPEPISQEPNALSKFHRKSPEMIAASNTLREHMDTLSPNNLKSKIGNSNQRRDNSELKTLKFNGLQNIMPNSDHFHSLTENTLRNIQDAFDENLKNPFTRNYNKMLSKERPVDLFETIAKTNDEFTEKFRAFHSGLNERLSSFSQKISNISPLQVHNDHTFRGIKNNNLKQLRAPTAISRTSLLDLEKTNNSKPKILQKFNIPSKHVALDSKKIPTITRPTKLRVDEIKSSLRKDIKLKPLKESKVTISFSTTARPKLISKTKTSSLPSSVKSKTSLLTKNSLLKRPQTKSKLKTGESKALASEQIASRIPFSDRSFVNSRKLSSLYERTSDLHDTNTRSNSDFEEAIPSERKSGSSVLFKIREAAKAKATEDAANEIIKNSMFSSSRVSDASLSASNINSMVLEDRPLKENVSYKCKMMCFEDSGNS</sequence>
<evidence type="ECO:0000313" key="4">
    <source>
        <dbReference type="Proteomes" id="UP000838878"/>
    </source>
</evidence>
<keyword evidence="4" id="KW-1185">Reference proteome</keyword>
<keyword evidence="2" id="KW-0732">Signal</keyword>
<feature type="signal peptide" evidence="2">
    <location>
        <begin position="1"/>
        <end position="18"/>
    </location>
</feature>
<proteinExistence type="predicted"/>
<feature type="region of interest" description="Disordered" evidence="1">
    <location>
        <begin position="666"/>
        <end position="774"/>
    </location>
</feature>
<evidence type="ECO:0000313" key="3">
    <source>
        <dbReference type="EMBL" id="CAH0713914.1"/>
    </source>
</evidence>
<feature type="region of interest" description="Disordered" evidence="1">
    <location>
        <begin position="624"/>
        <end position="650"/>
    </location>
</feature>
<feature type="compositionally biased region" description="Polar residues" evidence="1">
    <location>
        <begin position="719"/>
        <end position="733"/>
    </location>
</feature>